<dbReference type="GO" id="GO:0008263">
    <property type="term" value="F:pyrimidine-specific mismatch base pair DNA N-glycosylase activity"/>
    <property type="evidence" value="ECO:0007669"/>
    <property type="project" value="TreeGrafter"/>
</dbReference>
<name>A0A7M2Z240_9ACTN</name>
<dbReference type="CDD" id="cd10028">
    <property type="entry name" value="UDG-F2_TDG_MUG"/>
    <property type="match status" value="1"/>
</dbReference>
<evidence type="ECO:0000256" key="1">
    <source>
        <dbReference type="ARBA" id="ARBA00022763"/>
    </source>
</evidence>
<dbReference type="InterPro" id="IPR005122">
    <property type="entry name" value="Uracil-DNA_glycosylase-like"/>
</dbReference>
<dbReference type="SMART" id="SM00986">
    <property type="entry name" value="UDG"/>
    <property type="match status" value="1"/>
</dbReference>
<evidence type="ECO:0000259" key="4">
    <source>
        <dbReference type="SMART" id="SM00986"/>
    </source>
</evidence>
<dbReference type="PANTHER" id="PTHR12159">
    <property type="entry name" value="G/T AND G/U MISMATCH-SPECIFIC DNA GLYCOSYLASE"/>
    <property type="match status" value="1"/>
</dbReference>
<protein>
    <submittedName>
        <fullName evidence="5">G:T/U mismatch-specific DNA glycosylase</fullName>
    </submittedName>
</protein>
<proteinExistence type="predicted"/>
<reference evidence="6" key="2">
    <citation type="journal article" date="2019" name="MicrobiologyOpen">
        <title>High-quality draft genome sequence of Gaiella occulta isolated from a 150 meter deep mineral water borehole and comparison with the genome sequences of other deep-branching lineages of the phylum Actinobacteria.</title>
        <authorList>
            <person name="Severino R."/>
            <person name="Froufe H.J.C."/>
            <person name="Barroso C."/>
            <person name="Albuquerque L."/>
            <person name="Lobo-da-Cunha A."/>
            <person name="da Costa M.S."/>
            <person name="Egas C."/>
        </authorList>
    </citation>
    <scope>NUCLEOTIDE SEQUENCE [LARGE SCALE GENOMIC DNA]</scope>
    <source>
        <strain evidence="6">F2-233</strain>
    </source>
</reference>
<dbReference type="PANTHER" id="PTHR12159:SF9">
    <property type="entry name" value="G_T MISMATCH-SPECIFIC THYMINE DNA GLYCOSYLASE"/>
    <property type="match status" value="1"/>
</dbReference>
<dbReference type="AlphaFoldDB" id="A0A7M2Z240"/>
<evidence type="ECO:0000313" key="5">
    <source>
        <dbReference type="EMBL" id="RDI75753.1"/>
    </source>
</evidence>
<evidence type="ECO:0000256" key="3">
    <source>
        <dbReference type="ARBA" id="ARBA00023204"/>
    </source>
</evidence>
<evidence type="ECO:0000256" key="2">
    <source>
        <dbReference type="ARBA" id="ARBA00022801"/>
    </source>
</evidence>
<keyword evidence="1" id="KW-0227">DNA damage</keyword>
<dbReference type="GO" id="GO:0006285">
    <property type="term" value="P:base-excision repair, AP site formation"/>
    <property type="evidence" value="ECO:0007669"/>
    <property type="project" value="InterPro"/>
</dbReference>
<dbReference type="SMART" id="SM00987">
    <property type="entry name" value="UreE_C"/>
    <property type="match status" value="1"/>
</dbReference>
<keyword evidence="3" id="KW-0234">DNA repair</keyword>
<feature type="domain" description="Uracil-DNA glycosylase-like" evidence="4">
    <location>
        <begin position="12"/>
        <end position="168"/>
    </location>
</feature>
<dbReference type="Pfam" id="PF03167">
    <property type="entry name" value="UDG"/>
    <property type="match status" value="1"/>
</dbReference>
<dbReference type="OrthoDB" id="9799921at2"/>
<accession>A0A7M2Z240</accession>
<gene>
    <name evidence="5" type="ORF">Gocc_0172</name>
</gene>
<dbReference type="Proteomes" id="UP000254134">
    <property type="component" value="Unassembled WGS sequence"/>
</dbReference>
<dbReference type="Gene3D" id="3.40.470.10">
    <property type="entry name" value="Uracil-DNA glycosylase-like domain"/>
    <property type="match status" value="1"/>
</dbReference>
<keyword evidence="2" id="KW-0378">Hydrolase</keyword>
<dbReference type="SUPFAM" id="SSF52141">
    <property type="entry name" value="Uracil-DNA glycosylase-like"/>
    <property type="match status" value="1"/>
</dbReference>
<sequence>MMRRVSTPSAVPDVLGPDLDVVFCGINPGRFSHEAGAHFANPRNDFWRLLHAAGFTPRLYGPSEQFALLPLRIGITNAAYRTTPGSGDLRKADFEGSAARLERIALDLRPRVIGFVGKEAYRGVFGGRAPHGLQARRLGAAALFVLPSTSPANAAVPWAERLSWFAKLRELVP</sequence>
<dbReference type="InterPro" id="IPR015637">
    <property type="entry name" value="MUG/TDG"/>
</dbReference>
<comment type="caution">
    <text evidence="5">The sequence shown here is derived from an EMBL/GenBank/DDBJ whole genome shotgun (WGS) entry which is preliminary data.</text>
</comment>
<organism evidence="5 6">
    <name type="scientific">Gaiella occulta</name>
    <dbReference type="NCBI Taxonomy" id="1002870"/>
    <lineage>
        <taxon>Bacteria</taxon>
        <taxon>Bacillati</taxon>
        <taxon>Actinomycetota</taxon>
        <taxon>Thermoleophilia</taxon>
        <taxon>Gaiellales</taxon>
        <taxon>Gaiellaceae</taxon>
        <taxon>Gaiella</taxon>
    </lineage>
</organism>
<reference evidence="5 6" key="1">
    <citation type="submission" date="2018-07" db="EMBL/GenBank/DDBJ databases">
        <title>High-quality-draft genome sequence of Gaiella occulta.</title>
        <authorList>
            <person name="Severino R."/>
            <person name="Froufe H.J.C."/>
            <person name="Rainey F.A."/>
            <person name="Barroso C."/>
            <person name="Albuquerque L."/>
            <person name="Lobo-Da-Cunha A."/>
            <person name="Da Costa M.S."/>
            <person name="Egas C."/>
        </authorList>
    </citation>
    <scope>NUCLEOTIDE SEQUENCE [LARGE SCALE GENOMIC DNA]</scope>
    <source>
        <strain evidence="5 6">F2-233</strain>
    </source>
</reference>
<dbReference type="EMBL" id="QQZY01000001">
    <property type="protein sequence ID" value="RDI75753.1"/>
    <property type="molecule type" value="Genomic_DNA"/>
</dbReference>
<evidence type="ECO:0000313" key="6">
    <source>
        <dbReference type="Proteomes" id="UP000254134"/>
    </source>
</evidence>
<dbReference type="InterPro" id="IPR036895">
    <property type="entry name" value="Uracil-DNA_glycosylase-like_sf"/>
</dbReference>
<dbReference type="GO" id="GO:0004844">
    <property type="term" value="F:uracil DNA N-glycosylase activity"/>
    <property type="evidence" value="ECO:0007669"/>
    <property type="project" value="TreeGrafter"/>
</dbReference>
<keyword evidence="6" id="KW-1185">Reference proteome</keyword>